<organism evidence="1 2">
    <name type="scientific">Acinetobacter bereziniae</name>
    <name type="common">Acinetobacter genomosp. 10</name>
    <dbReference type="NCBI Taxonomy" id="106648"/>
    <lineage>
        <taxon>Bacteria</taxon>
        <taxon>Pseudomonadati</taxon>
        <taxon>Pseudomonadota</taxon>
        <taxon>Gammaproteobacteria</taxon>
        <taxon>Moraxellales</taxon>
        <taxon>Moraxellaceae</taxon>
        <taxon>Acinetobacter</taxon>
    </lineage>
</organism>
<accession>A0A833PEW3</accession>
<evidence type="ECO:0000313" key="2">
    <source>
        <dbReference type="Proteomes" id="UP000490535"/>
    </source>
</evidence>
<gene>
    <name evidence="1" type="ORF">GAK29_02446</name>
</gene>
<sequence>MGHSAWVVEEQKNNQYDFYSEILNLNKIVTENNMVLNLEDFISNAEIVNIQSEIDIYVHGETYIDENGEERVETLEIFFTNLSIDNDFYMDADKNFLKLIESVEENFYKRQFYIHDINWCIDKAFRIILSYMRSKKNPLFFSESTVGFLTLNDLENLYEYYGGNYKEIKPDIWRGVAWEKMLELRNF</sequence>
<comment type="caution">
    <text evidence="1">The sequence shown here is derived from an EMBL/GenBank/DDBJ whole genome shotgun (WGS) entry which is preliminary data.</text>
</comment>
<name>A0A833PEW3_ACIBZ</name>
<protein>
    <submittedName>
        <fullName evidence="1">Uncharacterized protein</fullName>
    </submittedName>
</protein>
<reference evidence="2" key="1">
    <citation type="journal article" date="2020" name="MBio">
        <title>Horizontal gene transfer to a defensive symbiont with a reduced genome amongst a multipartite beetle microbiome.</title>
        <authorList>
            <person name="Waterworth S.C."/>
            <person name="Florez L.V."/>
            <person name="Rees E.R."/>
            <person name="Hertweck C."/>
            <person name="Kaltenpoth M."/>
            <person name="Kwan J.C."/>
        </authorList>
    </citation>
    <scope>NUCLEOTIDE SEQUENCE [LARGE SCALE GENOMIC DNA]</scope>
</reference>
<dbReference type="Proteomes" id="UP000490535">
    <property type="component" value="Unassembled WGS sequence"/>
</dbReference>
<evidence type="ECO:0000313" key="1">
    <source>
        <dbReference type="EMBL" id="KAF1024598.1"/>
    </source>
</evidence>
<dbReference type="EMBL" id="WNDP01000057">
    <property type="protein sequence ID" value="KAF1024598.1"/>
    <property type="molecule type" value="Genomic_DNA"/>
</dbReference>
<dbReference type="AlphaFoldDB" id="A0A833PEW3"/>
<proteinExistence type="predicted"/>